<organism evidence="1 2">
    <name type="scientific">Sphingobacterium cellulitidis</name>
    <dbReference type="NCBI Taxonomy" id="1768011"/>
    <lineage>
        <taxon>Bacteria</taxon>
        <taxon>Pseudomonadati</taxon>
        <taxon>Bacteroidota</taxon>
        <taxon>Sphingobacteriia</taxon>
        <taxon>Sphingobacteriales</taxon>
        <taxon>Sphingobacteriaceae</taxon>
        <taxon>Sphingobacterium</taxon>
    </lineage>
</organism>
<reference evidence="1" key="2">
    <citation type="submission" date="2020-09" db="EMBL/GenBank/DDBJ databases">
        <authorList>
            <person name="Sun Q."/>
            <person name="Zhou Y."/>
        </authorList>
    </citation>
    <scope>NUCLEOTIDE SEQUENCE</scope>
    <source>
        <strain evidence="1">CGMCC 1.15966</strain>
    </source>
</reference>
<evidence type="ECO:0000313" key="1">
    <source>
        <dbReference type="EMBL" id="GGE13526.1"/>
    </source>
</evidence>
<dbReference type="Proteomes" id="UP000614460">
    <property type="component" value="Unassembled WGS sequence"/>
</dbReference>
<name>A0A8H9FX35_9SPHI</name>
<accession>A0A8H9FX35</accession>
<evidence type="ECO:0000313" key="2">
    <source>
        <dbReference type="Proteomes" id="UP000614460"/>
    </source>
</evidence>
<protein>
    <submittedName>
        <fullName evidence="1">Uncharacterized protein</fullName>
    </submittedName>
</protein>
<dbReference type="EMBL" id="BMKM01000001">
    <property type="protein sequence ID" value="GGE13526.1"/>
    <property type="molecule type" value="Genomic_DNA"/>
</dbReference>
<comment type="caution">
    <text evidence="1">The sequence shown here is derived from an EMBL/GenBank/DDBJ whole genome shotgun (WGS) entry which is preliminary data.</text>
</comment>
<reference evidence="1" key="1">
    <citation type="journal article" date="2014" name="Int. J. Syst. Evol. Microbiol.">
        <title>Complete genome sequence of Corynebacterium casei LMG S-19264T (=DSM 44701T), isolated from a smear-ripened cheese.</title>
        <authorList>
            <consortium name="US DOE Joint Genome Institute (JGI-PGF)"/>
            <person name="Walter F."/>
            <person name="Albersmeier A."/>
            <person name="Kalinowski J."/>
            <person name="Ruckert C."/>
        </authorList>
    </citation>
    <scope>NUCLEOTIDE SEQUENCE</scope>
    <source>
        <strain evidence="1">CGMCC 1.15966</strain>
    </source>
</reference>
<proteinExistence type="predicted"/>
<sequence>MKFVLYLNQYFIQYMTRILTFILLFSCLSSITFAQEKNPKANGWIFGPSLGYQYQSGSFLKASAWTLFAPNQSQYIKFDAGANFTWMMNQTTVIPEFGITYYLKNVAVWPFLKGEITPYTATAKAGISVFSILELSAGYGFDINTKENFKAIDGFTVGVGVNIPLKFHLY</sequence>
<gene>
    <name evidence="1" type="ORF">GCM10011516_09220</name>
</gene>
<dbReference type="AlphaFoldDB" id="A0A8H9FX35"/>
<keyword evidence="2" id="KW-1185">Reference proteome</keyword>